<dbReference type="InterPro" id="IPR053134">
    <property type="entry name" value="RNA-dir_DNA_polymerase"/>
</dbReference>
<dbReference type="GO" id="GO:0071897">
    <property type="term" value="P:DNA biosynthetic process"/>
    <property type="evidence" value="ECO:0007669"/>
    <property type="project" value="UniProtKB-ARBA"/>
</dbReference>
<dbReference type="EMBL" id="QCYY01000246">
    <property type="protein sequence ID" value="ROT85572.1"/>
    <property type="molecule type" value="Genomic_DNA"/>
</dbReference>
<feature type="region of interest" description="Disordered" evidence="1">
    <location>
        <begin position="1"/>
        <end position="23"/>
    </location>
</feature>
<dbReference type="InterPro" id="IPR043502">
    <property type="entry name" value="DNA/RNA_pol_sf"/>
</dbReference>
<protein>
    <recommendedName>
        <fullName evidence="4">Reverse transcriptase domain-containing protein</fullName>
    </recommendedName>
</protein>
<organism evidence="2 3">
    <name type="scientific">Penaeus vannamei</name>
    <name type="common">Whiteleg shrimp</name>
    <name type="synonym">Litopenaeus vannamei</name>
    <dbReference type="NCBI Taxonomy" id="6689"/>
    <lineage>
        <taxon>Eukaryota</taxon>
        <taxon>Metazoa</taxon>
        <taxon>Ecdysozoa</taxon>
        <taxon>Arthropoda</taxon>
        <taxon>Crustacea</taxon>
        <taxon>Multicrustacea</taxon>
        <taxon>Malacostraca</taxon>
        <taxon>Eumalacostraca</taxon>
        <taxon>Eucarida</taxon>
        <taxon>Decapoda</taxon>
        <taxon>Dendrobranchiata</taxon>
        <taxon>Penaeoidea</taxon>
        <taxon>Penaeidae</taxon>
        <taxon>Penaeus</taxon>
    </lineage>
</organism>
<gene>
    <name evidence="2" type="ORF">C7M84_011568</name>
</gene>
<comment type="caution">
    <text evidence="2">The sequence shown here is derived from an EMBL/GenBank/DDBJ whole genome shotgun (WGS) entry which is preliminary data.</text>
</comment>
<dbReference type="PANTHER" id="PTHR24559">
    <property type="entry name" value="TRANSPOSON TY3-I GAG-POL POLYPROTEIN"/>
    <property type="match status" value="1"/>
</dbReference>
<dbReference type="PANTHER" id="PTHR24559:SF444">
    <property type="entry name" value="REVERSE TRANSCRIPTASE DOMAIN-CONTAINING PROTEIN"/>
    <property type="match status" value="1"/>
</dbReference>
<feature type="region of interest" description="Disordered" evidence="1">
    <location>
        <begin position="284"/>
        <end position="309"/>
    </location>
</feature>
<evidence type="ECO:0000256" key="1">
    <source>
        <dbReference type="SAM" id="MobiDB-lite"/>
    </source>
</evidence>
<evidence type="ECO:0000313" key="2">
    <source>
        <dbReference type="EMBL" id="ROT85572.1"/>
    </source>
</evidence>
<dbReference type="CDD" id="cd01647">
    <property type="entry name" value="RT_LTR"/>
    <property type="match status" value="1"/>
</dbReference>
<accession>A0A3R7T1H9</accession>
<dbReference type="Proteomes" id="UP000283509">
    <property type="component" value="Unassembled WGS sequence"/>
</dbReference>
<name>A0A3R7T1H9_PENVA</name>
<keyword evidence="3" id="KW-1185">Reference proteome</keyword>
<dbReference type="SUPFAM" id="SSF56672">
    <property type="entry name" value="DNA/RNA polymerases"/>
    <property type="match status" value="1"/>
</dbReference>
<reference evidence="2 3" key="1">
    <citation type="submission" date="2018-04" db="EMBL/GenBank/DDBJ databases">
        <authorList>
            <person name="Zhang X."/>
            <person name="Yuan J."/>
            <person name="Li F."/>
            <person name="Xiang J."/>
        </authorList>
    </citation>
    <scope>NUCLEOTIDE SEQUENCE [LARGE SCALE GENOMIC DNA]</scope>
    <source>
        <tissue evidence="2">Muscle</tissue>
    </source>
</reference>
<evidence type="ECO:0008006" key="4">
    <source>
        <dbReference type="Google" id="ProtNLM"/>
    </source>
</evidence>
<evidence type="ECO:0000313" key="3">
    <source>
        <dbReference type="Proteomes" id="UP000283509"/>
    </source>
</evidence>
<proteinExistence type="predicted"/>
<sequence>MRGPHPKTYVSVAPTAATGPGSAVSSRFARSINLRDIDGRIAAHTPTTCSGRRSHWDLHTTRHRITRGRARKNGNITTPQYPGNTSFCGAPLLPIRVDSHELLTFLDPQKCRQHTLSFLLKEMSHCHSVTTTHTAPTSNDITTGLPDAAATATIPSPSRTEASGSTHTQDFAIIRTRYRNHLDLHVRCPILPGQRNYSASSIYILCRACERVAHDRHSTSVTRWSVRAWAARTTRHIPGHFSLHLINAHDSPGYLESVTSALDCEITHLPFVVLDDAASILHTSVTPSTKPRPPAATAQGHTPGHGPPTVDFAEWKTNLDRLFKDFPQILPTMERPIDRTTVLEHTIYLQKDTKPVYIRTYRINKLLEDDHIEWSTSPWSAPTIPVAKKDGSLCPVINYHKLNALTIPDRFPIPSLSSLLQDVGKGHTVFSTLDLQSGFFQVQMEKDFSTP</sequence>
<dbReference type="Gene3D" id="3.10.10.10">
    <property type="entry name" value="HIV Type 1 Reverse Transcriptase, subunit A, domain 1"/>
    <property type="match status" value="1"/>
</dbReference>
<dbReference type="AlphaFoldDB" id="A0A3R7T1H9"/>
<reference evidence="2 3" key="2">
    <citation type="submission" date="2019-01" db="EMBL/GenBank/DDBJ databases">
        <title>The decoding of complex shrimp genome reveals the adaptation for benthos swimmer, frequently molting mechanism and breeding impact on genome.</title>
        <authorList>
            <person name="Sun Y."/>
            <person name="Gao Y."/>
            <person name="Yu Y."/>
        </authorList>
    </citation>
    <scope>NUCLEOTIDE SEQUENCE [LARGE SCALE GENOMIC DNA]</scope>
    <source>
        <tissue evidence="2">Muscle</tissue>
    </source>
</reference>